<dbReference type="InParanoid" id="A0A1X7SJP4"/>
<evidence type="ECO:0000256" key="2">
    <source>
        <dbReference type="ARBA" id="ARBA00023125"/>
    </source>
</evidence>
<name>A0A1X7SJP4_AMPQE</name>
<dbReference type="SUPFAM" id="SSF52540">
    <property type="entry name" value="P-loop containing nucleoside triphosphate hydrolases"/>
    <property type="match status" value="1"/>
</dbReference>
<dbReference type="GO" id="GO:0003677">
    <property type="term" value="F:DNA binding"/>
    <property type="evidence" value="ECO:0007669"/>
    <property type="project" value="UniProtKB-KW"/>
</dbReference>
<sequence length="135" mass="15105">DQVQSLKDHGIRAGHIDSDSAIDIKEMAHSGAYNILFISPEMLVGKGKEIVRNDVFKKNLVGLIIDEAHCVVKWLVYNYTNLFHAYIYRGKSFRDSFLQIREVRSILSSKINIMALTATAISQLRIRGAKAVGDG</sequence>
<organism evidence="6">
    <name type="scientific">Amphimedon queenslandica</name>
    <name type="common">Sponge</name>
    <dbReference type="NCBI Taxonomy" id="400682"/>
    <lineage>
        <taxon>Eukaryota</taxon>
        <taxon>Metazoa</taxon>
        <taxon>Porifera</taxon>
        <taxon>Demospongiae</taxon>
        <taxon>Heteroscleromorpha</taxon>
        <taxon>Haplosclerida</taxon>
        <taxon>Niphatidae</taxon>
        <taxon>Amphimedon</taxon>
    </lineage>
</organism>
<dbReference type="InterPro" id="IPR027417">
    <property type="entry name" value="P-loop_NTPase"/>
</dbReference>
<keyword evidence="4" id="KW-0539">Nucleus</keyword>
<dbReference type="GO" id="GO:0009378">
    <property type="term" value="F:four-way junction helicase activity"/>
    <property type="evidence" value="ECO:0007669"/>
    <property type="project" value="TreeGrafter"/>
</dbReference>
<feature type="domain" description="Helicase ATP-binding" evidence="5">
    <location>
        <begin position="1"/>
        <end position="135"/>
    </location>
</feature>
<evidence type="ECO:0000256" key="4">
    <source>
        <dbReference type="ARBA" id="ARBA00023242"/>
    </source>
</evidence>
<dbReference type="EnsemblMetazoa" id="Aqu2.1.02290_001">
    <property type="protein sequence ID" value="Aqu2.1.02290_001"/>
    <property type="gene ID" value="Aqu2.1.02290"/>
</dbReference>
<dbReference type="GO" id="GO:0005694">
    <property type="term" value="C:chromosome"/>
    <property type="evidence" value="ECO:0007669"/>
    <property type="project" value="TreeGrafter"/>
</dbReference>
<dbReference type="AlphaFoldDB" id="A0A1X7SJP4"/>
<evidence type="ECO:0000256" key="1">
    <source>
        <dbReference type="ARBA" id="ARBA00005446"/>
    </source>
</evidence>
<evidence type="ECO:0000259" key="5">
    <source>
        <dbReference type="PROSITE" id="PS51192"/>
    </source>
</evidence>
<dbReference type="GO" id="GO:0005634">
    <property type="term" value="C:nucleus"/>
    <property type="evidence" value="ECO:0007669"/>
    <property type="project" value="TreeGrafter"/>
</dbReference>
<dbReference type="OrthoDB" id="10261556at2759"/>
<accession>A0A1X7SJP4</accession>
<dbReference type="Gene3D" id="3.40.50.300">
    <property type="entry name" value="P-loop containing nucleotide triphosphate hydrolases"/>
    <property type="match status" value="1"/>
</dbReference>
<dbReference type="STRING" id="400682.A0A1X7SJP4"/>
<keyword evidence="2" id="KW-0238">DNA-binding</keyword>
<keyword evidence="3" id="KW-0413">Isomerase</keyword>
<dbReference type="GO" id="GO:0043138">
    <property type="term" value="F:3'-5' DNA helicase activity"/>
    <property type="evidence" value="ECO:0007669"/>
    <property type="project" value="TreeGrafter"/>
</dbReference>
<dbReference type="PANTHER" id="PTHR13710">
    <property type="entry name" value="DNA HELICASE RECQ FAMILY MEMBER"/>
    <property type="match status" value="1"/>
</dbReference>
<evidence type="ECO:0000256" key="3">
    <source>
        <dbReference type="ARBA" id="ARBA00023235"/>
    </source>
</evidence>
<dbReference type="PANTHER" id="PTHR13710:SF153">
    <property type="entry name" value="RECQ-LIKE DNA HELICASE BLM"/>
    <property type="match status" value="1"/>
</dbReference>
<proteinExistence type="inferred from homology"/>
<dbReference type="PROSITE" id="PS51192">
    <property type="entry name" value="HELICASE_ATP_BIND_1"/>
    <property type="match status" value="1"/>
</dbReference>
<dbReference type="eggNOG" id="KOG0352">
    <property type="taxonomic scope" value="Eukaryota"/>
</dbReference>
<dbReference type="InterPro" id="IPR014001">
    <property type="entry name" value="Helicase_ATP-bd"/>
</dbReference>
<reference evidence="6" key="1">
    <citation type="submission" date="2017-05" db="UniProtKB">
        <authorList>
            <consortium name="EnsemblMetazoa"/>
        </authorList>
    </citation>
    <scope>IDENTIFICATION</scope>
</reference>
<comment type="similarity">
    <text evidence="1">Belongs to the helicase family. RecQ subfamily.</text>
</comment>
<protein>
    <recommendedName>
        <fullName evidence="5">Helicase ATP-binding domain-containing protein</fullName>
    </recommendedName>
</protein>
<dbReference type="GO" id="GO:0000724">
    <property type="term" value="P:double-strand break repair via homologous recombination"/>
    <property type="evidence" value="ECO:0007669"/>
    <property type="project" value="TreeGrafter"/>
</dbReference>
<evidence type="ECO:0000313" key="6">
    <source>
        <dbReference type="EnsemblMetazoa" id="Aqu2.1.02290_001"/>
    </source>
</evidence>
<dbReference type="GO" id="GO:0005737">
    <property type="term" value="C:cytoplasm"/>
    <property type="evidence" value="ECO:0007669"/>
    <property type="project" value="TreeGrafter"/>
</dbReference>